<reference evidence="7" key="1">
    <citation type="submission" date="2016-11" db="UniProtKB">
        <authorList>
            <consortium name="WormBaseParasite"/>
        </authorList>
    </citation>
    <scope>IDENTIFICATION</scope>
</reference>
<dbReference type="InterPro" id="IPR001841">
    <property type="entry name" value="Znf_RING"/>
</dbReference>
<evidence type="ECO:0000256" key="1">
    <source>
        <dbReference type="ARBA" id="ARBA00022771"/>
    </source>
</evidence>
<keyword evidence="1 3" id="KW-0863">Zinc-finger</keyword>
<evidence type="ECO:0000313" key="7">
    <source>
        <dbReference type="WBParaSite" id="Csp11.Scaffold629.g12419.t1"/>
    </source>
</evidence>
<keyword evidence="2" id="KW-0862">Zinc</keyword>
<dbReference type="AlphaFoldDB" id="A0A1I7TW97"/>
<evidence type="ECO:0000256" key="4">
    <source>
        <dbReference type="SAM" id="MobiDB-lite"/>
    </source>
</evidence>
<evidence type="ECO:0000256" key="3">
    <source>
        <dbReference type="PROSITE-ProRule" id="PRU00175"/>
    </source>
</evidence>
<dbReference type="eggNOG" id="ENOG502TJ0N">
    <property type="taxonomic scope" value="Eukaryota"/>
</dbReference>
<sequence length="99" mass="11767">MSNGDNRPVEEVENSEEEEGEEEEEEDENEEDYCTACLEFMSERRHPPSCAHEYCVRCFYLLISRRTNCLICNVPIYDIKRVFRDLRSRVNIEANKRPS</sequence>
<evidence type="ECO:0000313" key="6">
    <source>
        <dbReference type="Proteomes" id="UP000095282"/>
    </source>
</evidence>
<name>A0A1I7TW97_9PELO</name>
<evidence type="ECO:0000256" key="2">
    <source>
        <dbReference type="ARBA" id="ARBA00022833"/>
    </source>
</evidence>
<proteinExistence type="predicted"/>
<feature type="compositionally biased region" description="Acidic residues" evidence="4">
    <location>
        <begin position="11"/>
        <end position="31"/>
    </location>
</feature>
<dbReference type="SUPFAM" id="SSF57850">
    <property type="entry name" value="RING/U-box"/>
    <property type="match status" value="1"/>
</dbReference>
<dbReference type="Proteomes" id="UP000095282">
    <property type="component" value="Unplaced"/>
</dbReference>
<feature type="region of interest" description="Disordered" evidence="4">
    <location>
        <begin position="1"/>
        <end position="31"/>
    </location>
</feature>
<dbReference type="Gene3D" id="3.30.40.10">
    <property type="entry name" value="Zinc/RING finger domain, C3HC4 (zinc finger)"/>
    <property type="match status" value="1"/>
</dbReference>
<organism evidence="6 7">
    <name type="scientific">Caenorhabditis tropicalis</name>
    <dbReference type="NCBI Taxonomy" id="1561998"/>
    <lineage>
        <taxon>Eukaryota</taxon>
        <taxon>Metazoa</taxon>
        <taxon>Ecdysozoa</taxon>
        <taxon>Nematoda</taxon>
        <taxon>Chromadorea</taxon>
        <taxon>Rhabditida</taxon>
        <taxon>Rhabditina</taxon>
        <taxon>Rhabditomorpha</taxon>
        <taxon>Rhabditoidea</taxon>
        <taxon>Rhabditidae</taxon>
        <taxon>Peloderinae</taxon>
        <taxon>Caenorhabditis</taxon>
    </lineage>
</organism>
<dbReference type="PROSITE" id="PS50089">
    <property type="entry name" value="ZF_RING_2"/>
    <property type="match status" value="1"/>
</dbReference>
<dbReference type="WBParaSite" id="Csp11.Scaffold629.g12419.t1">
    <property type="protein sequence ID" value="Csp11.Scaffold629.g12419.t1"/>
    <property type="gene ID" value="Csp11.Scaffold629.g12419"/>
</dbReference>
<protein>
    <submittedName>
        <fullName evidence="7">RING-type domain-containing protein</fullName>
    </submittedName>
</protein>
<keyword evidence="6" id="KW-1185">Reference proteome</keyword>
<feature type="domain" description="RING-type" evidence="5">
    <location>
        <begin position="34"/>
        <end position="73"/>
    </location>
</feature>
<dbReference type="GO" id="GO:0008270">
    <property type="term" value="F:zinc ion binding"/>
    <property type="evidence" value="ECO:0007669"/>
    <property type="project" value="UniProtKB-KW"/>
</dbReference>
<dbReference type="InterPro" id="IPR013083">
    <property type="entry name" value="Znf_RING/FYVE/PHD"/>
</dbReference>
<keyword evidence="1 3" id="KW-0479">Metal-binding</keyword>
<evidence type="ECO:0000259" key="5">
    <source>
        <dbReference type="PROSITE" id="PS50089"/>
    </source>
</evidence>
<accession>A0A1I7TW97</accession>